<dbReference type="Pfam" id="PF21639">
    <property type="entry name" value="ORC5_lid"/>
    <property type="match status" value="1"/>
</dbReference>
<dbReference type="EMBL" id="KK853134">
    <property type="protein sequence ID" value="KDR10860.1"/>
    <property type="molecule type" value="Genomic_DNA"/>
</dbReference>
<dbReference type="PANTHER" id="PTHR12705:SF0">
    <property type="entry name" value="ORIGIN RECOGNITION COMPLEX SUBUNIT 5"/>
    <property type="match status" value="1"/>
</dbReference>
<reference evidence="11 12" key="1">
    <citation type="journal article" date="2014" name="Nat. Commun.">
        <title>Molecular traces of alternative social organization in a termite genome.</title>
        <authorList>
            <person name="Terrapon N."/>
            <person name="Li C."/>
            <person name="Robertson H.M."/>
            <person name="Ji L."/>
            <person name="Meng X."/>
            <person name="Booth W."/>
            <person name="Chen Z."/>
            <person name="Childers C.P."/>
            <person name="Glastad K.M."/>
            <person name="Gokhale K."/>
            <person name="Gowin J."/>
            <person name="Gronenberg W."/>
            <person name="Hermansen R.A."/>
            <person name="Hu H."/>
            <person name="Hunt B.G."/>
            <person name="Huylmans A.K."/>
            <person name="Khalil S.M."/>
            <person name="Mitchell R.D."/>
            <person name="Munoz-Torres M.C."/>
            <person name="Mustard J.A."/>
            <person name="Pan H."/>
            <person name="Reese J.T."/>
            <person name="Scharf M.E."/>
            <person name="Sun F."/>
            <person name="Vogel H."/>
            <person name="Xiao J."/>
            <person name="Yang W."/>
            <person name="Yang Z."/>
            <person name="Yang Z."/>
            <person name="Zhou J."/>
            <person name="Zhu J."/>
            <person name="Brent C.S."/>
            <person name="Elsik C.G."/>
            <person name="Goodisman M.A."/>
            <person name="Liberles D.A."/>
            <person name="Roe R.M."/>
            <person name="Vargo E.L."/>
            <person name="Vilcinskas A."/>
            <person name="Wang J."/>
            <person name="Bornberg-Bauer E."/>
            <person name="Korb J."/>
            <person name="Zhang G."/>
            <person name="Liebig J."/>
        </authorList>
    </citation>
    <scope>NUCLEOTIDE SEQUENCE [LARGE SCALE GENOMIC DNA]</scope>
    <source>
        <tissue evidence="11">Whole organism</tissue>
    </source>
</reference>
<evidence type="ECO:0000259" key="10">
    <source>
        <dbReference type="Pfam" id="PF21639"/>
    </source>
</evidence>
<dbReference type="STRING" id="136037.A0A067QQL6"/>
<keyword evidence="12" id="KW-1185">Reference proteome</keyword>
<evidence type="ECO:0000256" key="4">
    <source>
        <dbReference type="ARBA" id="ARBA00022741"/>
    </source>
</evidence>
<dbReference type="Gene3D" id="3.40.50.300">
    <property type="entry name" value="P-loop containing nucleotide triphosphate hydrolases"/>
    <property type="match status" value="1"/>
</dbReference>
<dbReference type="OrthoDB" id="365981at2759"/>
<dbReference type="GO" id="GO:0006270">
    <property type="term" value="P:DNA replication initiation"/>
    <property type="evidence" value="ECO:0007669"/>
    <property type="project" value="TreeGrafter"/>
</dbReference>
<comment type="subcellular location">
    <subcellularLocation>
        <location evidence="1">Nucleus</location>
    </subcellularLocation>
</comment>
<dbReference type="OMA" id="QLRRWHG"/>
<dbReference type="Proteomes" id="UP000027135">
    <property type="component" value="Unassembled WGS sequence"/>
</dbReference>
<dbReference type="InterPro" id="IPR048866">
    <property type="entry name" value="ORC5_lid"/>
</dbReference>
<feature type="domain" description="Orc1-like AAA ATPase" evidence="8">
    <location>
        <begin position="23"/>
        <end position="168"/>
    </location>
</feature>
<dbReference type="FunCoup" id="A0A067QQL6">
    <property type="interactions" value="2507"/>
</dbReference>
<protein>
    <recommendedName>
        <fullName evidence="7">Origin recognition complex subunit 5</fullName>
    </recommendedName>
</protein>
<dbReference type="InParanoid" id="A0A067QQL6"/>
<dbReference type="AlphaFoldDB" id="A0A067QQL6"/>
<evidence type="ECO:0000256" key="2">
    <source>
        <dbReference type="ARBA" id="ARBA00006269"/>
    </source>
</evidence>
<dbReference type="GO" id="GO:0003688">
    <property type="term" value="F:DNA replication origin binding"/>
    <property type="evidence" value="ECO:0007669"/>
    <property type="project" value="TreeGrafter"/>
</dbReference>
<feature type="domain" description="ORC5 lid" evidence="10">
    <location>
        <begin position="222"/>
        <end position="288"/>
    </location>
</feature>
<evidence type="ECO:0000256" key="7">
    <source>
        <dbReference type="ARBA" id="ARBA00069657"/>
    </source>
</evidence>
<keyword evidence="4" id="KW-0547">Nucleotide-binding</keyword>
<dbReference type="eggNOG" id="KOG2543">
    <property type="taxonomic scope" value="Eukaryota"/>
</dbReference>
<dbReference type="InterPro" id="IPR020796">
    <property type="entry name" value="ORC5"/>
</dbReference>
<gene>
    <name evidence="11" type="ORF">L798_14842</name>
</gene>
<evidence type="ECO:0000256" key="3">
    <source>
        <dbReference type="ARBA" id="ARBA00022705"/>
    </source>
</evidence>
<evidence type="ECO:0000313" key="11">
    <source>
        <dbReference type="EMBL" id="KDR10860.1"/>
    </source>
</evidence>
<dbReference type="PANTHER" id="PTHR12705">
    <property type="entry name" value="ORIGIN RECOGNITION COMPLEX SUBUNIT 5"/>
    <property type="match status" value="1"/>
</dbReference>
<name>A0A067QQL6_ZOONE</name>
<keyword evidence="6" id="KW-0539">Nucleus</keyword>
<dbReference type="FunFam" id="3.40.50.300:FF:000673">
    <property type="entry name" value="Origin recognition complex subunit 5"/>
    <property type="match status" value="1"/>
</dbReference>
<dbReference type="InterPro" id="IPR027417">
    <property type="entry name" value="P-loop_NTPase"/>
</dbReference>
<comment type="similarity">
    <text evidence="2">Belongs to the ORC5 family.</text>
</comment>
<organism evidence="11 12">
    <name type="scientific">Zootermopsis nevadensis</name>
    <name type="common">Dampwood termite</name>
    <dbReference type="NCBI Taxonomy" id="136037"/>
    <lineage>
        <taxon>Eukaryota</taxon>
        <taxon>Metazoa</taxon>
        <taxon>Ecdysozoa</taxon>
        <taxon>Arthropoda</taxon>
        <taxon>Hexapoda</taxon>
        <taxon>Insecta</taxon>
        <taxon>Pterygota</taxon>
        <taxon>Neoptera</taxon>
        <taxon>Polyneoptera</taxon>
        <taxon>Dictyoptera</taxon>
        <taxon>Blattodea</taxon>
        <taxon>Blattoidea</taxon>
        <taxon>Termitoidae</taxon>
        <taxon>Termopsidae</taxon>
        <taxon>Zootermopsis</taxon>
    </lineage>
</organism>
<sequence>MFPHMDAAVVTVIMQKMLCQDIPCRNYQISCIMELIGQPGEPLPPAVFVYGHTATGKTLVVSHILEALQYSHAVVNCIECYMPQLLFEPILNKIHGHELSCAKKYVPYASCDYMMDFVSCLRDSKIVAQEKKPCIIVLDKCEKLRDMDANLLPAFLRLQELTKLNNICVFFLSDVVWEKFRIREGFQEPIQIHFPQYTKVDELVEILLRDHPPGGRWPNDFYCSYVKLFLGIFQRACRDLNELRHMAQLNFPKYCDPVLKGETQMDDVNKLWRHVTPHLRSSLAQLYLRTVSSYGQEEPTKSTALSSSATYVLSFDLPYYAKFFLIASYLASYNPAKADRRLFVKNHGKERKKKQQQKKLAEQLLGPKPFALDRLLAIFYAIIGEDVNLTASLLSQMSSLVRLQLLTAVGDDNIDLPRYKCAVDFEFINTVARTVNFNIQKYLYEFM</sequence>
<dbReference type="InterPro" id="IPR041664">
    <property type="entry name" value="AAA_16"/>
</dbReference>
<accession>A0A067QQL6</accession>
<proteinExistence type="inferred from homology"/>
<evidence type="ECO:0000259" key="9">
    <source>
        <dbReference type="Pfam" id="PF14630"/>
    </source>
</evidence>
<evidence type="ECO:0000256" key="5">
    <source>
        <dbReference type="ARBA" id="ARBA00022840"/>
    </source>
</evidence>
<keyword evidence="5" id="KW-0067">ATP-binding</keyword>
<evidence type="ECO:0000259" key="8">
    <source>
        <dbReference type="Pfam" id="PF13191"/>
    </source>
</evidence>
<dbReference type="Pfam" id="PF14630">
    <property type="entry name" value="ORC5_C"/>
    <property type="match status" value="1"/>
</dbReference>
<dbReference type="GO" id="GO:0005524">
    <property type="term" value="F:ATP binding"/>
    <property type="evidence" value="ECO:0007669"/>
    <property type="project" value="UniProtKB-KW"/>
</dbReference>
<evidence type="ECO:0000256" key="6">
    <source>
        <dbReference type="ARBA" id="ARBA00023242"/>
    </source>
</evidence>
<evidence type="ECO:0000256" key="1">
    <source>
        <dbReference type="ARBA" id="ARBA00004123"/>
    </source>
</evidence>
<dbReference type="Pfam" id="PF13191">
    <property type="entry name" value="AAA_16"/>
    <property type="match status" value="1"/>
</dbReference>
<keyword evidence="3" id="KW-0235">DNA replication</keyword>
<dbReference type="InterPro" id="IPR047088">
    <property type="entry name" value="ORC5_C"/>
</dbReference>
<evidence type="ECO:0000313" key="12">
    <source>
        <dbReference type="Proteomes" id="UP000027135"/>
    </source>
</evidence>
<dbReference type="SUPFAM" id="SSF52540">
    <property type="entry name" value="P-loop containing nucleoside triphosphate hydrolases"/>
    <property type="match status" value="1"/>
</dbReference>
<feature type="domain" description="Origin recognition complex subunit 5 C-terminal" evidence="9">
    <location>
        <begin position="317"/>
        <end position="443"/>
    </location>
</feature>
<dbReference type="GO" id="GO:0005664">
    <property type="term" value="C:nuclear origin of replication recognition complex"/>
    <property type="evidence" value="ECO:0007669"/>
    <property type="project" value="TreeGrafter"/>
</dbReference>